<dbReference type="AlphaFoldDB" id="A0A1Y5TL08"/>
<dbReference type="SMART" id="SM00116">
    <property type="entry name" value="CBS"/>
    <property type="match status" value="2"/>
</dbReference>
<dbReference type="PANTHER" id="PTHR43080:SF2">
    <property type="entry name" value="CBS DOMAIN-CONTAINING PROTEIN"/>
    <property type="match status" value="1"/>
</dbReference>
<feature type="domain" description="CBS" evidence="3">
    <location>
        <begin position="15"/>
        <end position="71"/>
    </location>
</feature>
<keyword evidence="5" id="KW-1185">Reference proteome</keyword>
<reference evidence="4 5" key="1">
    <citation type="submission" date="2017-03" db="EMBL/GenBank/DDBJ databases">
        <authorList>
            <person name="Afonso C.L."/>
            <person name="Miller P.J."/>
            <person name="Scott M.A."/>
            <person name="Spackman E."/>
            <person name="Goraichik I."/>
            <person name="Dimitrov K.M."/>
            <person name="Suarez D.L."/>
            <person name="Swayne D.E."/>
        </authorList>
    </citation>
    <scope>NUCLEOTIDE SEQUENCE [LARGE SCALE GENOMIC DNA]</scope>
    <source>
        <strain evidence="4 5">CECT 8620</strain>
    </source>
</reference>
<dbReference type="InterPro" id="IPR046342">
    <property type="entry name" value="CBS_dom_sf"/>
</dbReference>
<dbReference type="RefSeq" id="WP_085837857.1">
    <property type="nucleotide sequence ID" value="NZ_FWFS01000012.1"/>
</dbReference>
<feature type="domain" description="CBS" evidence="3">
    <location>
        <begin position="81"/>
        <end position="136"/>
    </location>
</feature>
<dbReference type="PROSITE" id="PS51371">
    <property type="entry name" value="CBS"/>
    <property type="match status" value="2"/>
</dbReference>
<dbReference type="InterPro" id="IPR051257">
    <property type="entry name" value="Diverse_CBS-Domain"/>
</dbReference>
<dbReference type="OrthoDB" id="9807125at2"/>
<keyword evidence="1 2" id="KW-0129">CBS domain</keyword>
<evidence type="ECO:0000256" key="2">
    <source>
        <dbReference type="PROSITE-ProRule" id="PRU00703"/>
    </source>
</evidence>
<evidence type="ECO:0000313" key="5">
    <source>
        <dbReference type="Proteomes" id="UP000193862"/>
    </source>
</evidence>
<evidence type="ECO:0000256" key="1">
    <source>
        <dbReference type="ARBA" id="ARBA00023122"/>
    </source>
</evidence>
<dbReference type="Pfam" id="PF00571">
    <property type="entry name" value="CBS"/>
    <property type="match status" value="2"/>
</dbReference>
<dbReference type="InterPro" id="IPR044725">
    <property type="entry name" value="CBSX3_CBS_dom"/>
</dbReference>
<dbReference type="InterPro" id="IPR000644">
    <property type="entry name" value="CBS_dom"/>
</dbReference>
<dbReference type="SUPFAM" id="SSF54631">
    <property type="entry name" value="CBS-domain pair"/>
    <property type="match status" value="1"/>
</dbReference>
<dbReference type="EMBL" id="FWFS01000012">
    <property type="protein sequence ID" value="SLN66033.1"/>
    <property type="molecule type" value="Genomic_DNA"/>
</dbReference>
<name>A0A1Y5TL08_9RHOB</name>
<dbReference type="Gene3D" id="3.10.580.10">
    <property type="entry name" value="CBS-domain"/>
    <property type="match status" value="1"/>
</dbReference>
<dbReference type="CDD" id="cd04623">
    <property type="entry name" value="CBS_pair_bac_euk"/>
    <property type="match status" value="1"/>
</dbReference>
<sequence>MIVSQILSAKSEGTETEAVFTVRPDMTIADAAELLSARRIGAVIVSEDGTHPLGILSERDIVRELGREGATVLARQVKDLMTSKLKSCTPDMSALDVLEKMSEGRFRHMPVMIGEEMVGLVSIGDVVKARLSQLSMEKDALEGMIMGH</sequence>
<gene>
    <name evidence="4" type="ORF">AQS8620_03068</name>
</gene>
<protein>
    <submittedName>
        <fullName evidence="4">Inosine 5'-monophosphate dehydrogenase</fullName>
    </submittedName>
</protein>
<dbReference type="PANTHER" id="PTHR43080">
    <property type="entry name" value="CBS DOMAIN-CONTAINING PROTEIN CBSX3, MITOCHONDRIAL"/>
    <property type="match status" value="1"/>
</dbReference>
<dbReference type="Proteomes" id="UP000193862">
    <property type="component" value="Unassembled WGS sequence"/>
</dbReference>
<organism evidence="4 5">
    <name type="scientific">Aquimixticola soesokkakensis</name>
    <dbReference type="NCBI Taxonomy" id="1519096"/>
    <lineage>
        <taxon>Bacteria</taxon>
        <taxon>Pseudomonadati</taxon>
        <taxon>Pseudomonadota</taxon>
        <taxon>Alphaproteobacteria</taxon>
        <taxon>Rhodobacterales</taxon>
        <taxon>Paracoccaceae</taxon>
        <taxon>Aquimixticola</taxon>
    </lineage>
</organism>
<evidence type="ECO:0000259" key="3">
    <source>
        <dbReference type="PROSITE" id="PS51371"/>
    </source>
</evidence>
<accession>A0A1Y5TL08</accession>
<evidence type="ECO:0000313" key="4">
    <source>
        <dbReference type="EMBL" id="SLN66033.1"/>
    </source>
</evidence>
<proteinExistence type="predicted"/>